<dbReference type="OrthoDB" id="9801622at2"/>
<dbReference type="PATRIC" id="fig|279058.17.peg.3562"/>
<dbReference type="PANTHER" id="PTHR14969:SF13">
    <property type="entry name" value="AT30094P"/>
    <property type="match status" value="1"/>
</dbReference>
<dbReference type="SMART" id="SM00014">
    <property type="entry name" value="acidPPc"/>
    <property type="match status" value="1"/>
</dbReference>
<dbReference type="GO" id="GO:0005886">
    <property type="term" value="C:plasma membrane"/>
    <property type="evidence" value="ECO:0007669"/>
    <property type="project" value="InterPro"/>
</dbReference>
<feature type="domain" description="Phosphatidic acid phosphatase type 2/haloperoxidase" evidence="2">
    <location>
        <begin position="59"/>
        <end position="167"/>
    </location>
</feature>
<dbReference type="SUPFAM" id="SSF48317">
    <property type="entry name" value="Acid phosphatase/Vanadium-dependent haloperoxidase"/>
    <property type="match status" value="1"/>
</dbReference>
<reference evidence="3 4" key="1">
    <citation type="submission" date="2015-11" db="EMBL/GenBank/DDBJ databases">
        <title>Exploring the genomic traits of fungus-feeding bacterial genus Collimonas.</title>
        <authorList>
            <person name="Song C."/>
            <person name="Schmidt R."/>
            <person name="de Jager V."/>
            <person name="Krzyzanowska D."/>
            <person name="Jongedijk E."/>
            <person name="Cankar K."/>
            <person name="Beekwilder J."/>
            <person name="van Veen A."/>
            <person name="de Boer W."/>
            <person name="van Veen J.A."/>
            <person name="Garbeva P."/>
        </authorList>
    </citation>
    <scope>NUCLEOTIDE SEQUENCE [LARGE SCALE GENOMIC DNA]</scope>
    <source>
        <strain evidence="3 4">Ter282</strain>
    </source>
</reference>
<dbReference type="InterPro" id="IPR033879">
    <property type="entry name" value="UPP_Pase"/>
</dbReference>
<dbReference type="EMBL" id="CP013235">
    <property type="protein sequence ID" value="AMP10975.1"/>
    <property type="molecule type" value="Genomic_DNA"/>
</dbReference>
<dbReference type="InterPro" id="IPR036938">
    <property type="entry name" value="PAP2/HPO_sf"/>
</dbReference>
<dbReference type="AlphaFoldDB" id="A0A127PTC2"/>
<dbReference type="Proteomes" id="UP000071778">
    <property type="component" value="Chromosome"/>
</dbReference>
<dbReference type="Gene3D" id="1.20.144.10">
    <property type="entry name" value="Phosphatidic acid phosphatase type 2/haloperoxidase"/>
    <property type="match status" value="1"/>
</dbReference>
<dbReference type="GO" id="GO:0050380">
    <property type="term" value="F:undecaprenyl-diphosphatase activity"/>
    <property type="evidence" value="ECO:0007669"/>
    <property type="project" value="InterPro"/>
</dbReference>
<feature type="transmembrane region" description="Helical" evidence="1">
    <location>
        <begin position="57"/>
        <end position="80"/>
    </location>
</feature>
<keyword evidence="1" id="KW-0472">Membrane</keyword>
<protein>
    <submittedName>
        <fullName evidence="3">PAP2 superfamily protein</fullName>
    </submittedName>
</protein>
<keyword evidence="1" id="KW-1133">Transmembrane helix</keyword>
<gene>
    <name evidence="3" type="ORF">CAter282_3278</name>
</gene>
<dbReference type="Pfam" id="PF01569">
    <property type="entry name" value="PAP2"/>
    <property type="match status" value="1"/>
</dbReference>
<sequence length="200" mass="22104">MEELNQTLFLLINANKNATPNPILLDAALVCAELLIFLIPISLLLSWLRGGEQTRKLMLEAVVAGVVGLSISLVIGMLWNHPRPFVIGLGSNLLAHSPDSSFPSDHLTLQWSVAFSFLLHQRLRKIGLVLSLLGLPMAWARIYLGVHFPLDMVGAALVAIISARLSHRCASWLIGPLFRCVSRIHGFVFAPLIRRGWMTK</sequence>
<dbReference type="PANTHER" id="PTHR14969">
    <property type="entry name" value="SPHINGOSINE-1-PHOSPHATE PHOSPHOHYDROLASE"/>
    <property type="match status" value="1"/>
</dbReference>
<evidence type="ECO:0000313" key="3">
    <source>
        <dbReference type="EMBL" id="AMP10975.1"/>
    </source>
</evidence>
<dbReference type="RefSeq" id="WP_061534092.1">
    <property type="nucleotide sequence ID" value="NZ_CP013233.1"/>
</dbReference>
<keyword evidence="1" id="KW-0812">Transmembrane</keyword>
<keyword evidence="4" id="KW-1185">Reference proteome</keyword>
<name>A0A127PTC2_9BURK</name>
<evidence type="ECO:0000256" key="1">
    <source>
        <dbReference type="SAM" id="Phobius"/>
    </source>
</evidence>
<evidence type="ECO:0000259" key="2">
    <source>
        <dbReference type="SMART" id="SM00014"/>
    </source>
</evidence>
<evidence type="ECO:0000313" key="4">
    <source>
        <dbReference type="Proteomes" id="UP000071778"/>
    </source>
</evidence>
<accession>A0A127PTC2</accession>
<dbReference type="CDD" id="cd03385">
    <property type="entry name" value="PAP2_BcrC_like"/>
    <property type="match status" value="1"/>
</dbReference>
<dbReference type="InterPro" id="IPR000326">
    <property type="entry name" value="PAP2/HPO"/>
</dbReference>
<feature type="transmembrane region" description="Helical" evidence="1">
    <location>
        <begin position="23"/>
        <end position="45"/>
    </location>
</feature>
<proteinExistence type="predicted"/>
<organism evidence="3 4">
    <name type="scientific">Collimonas arenae</name>
    <dbReference type="NCBI Taxonomy" id="279058"/>
    <lineage>
        <taxon>Bacteria</taxon>
        <taxon>Pseudomonadati</taxon>
        <taxon>Pseudomonadota</taxon>
        <taxon>Betaproteobacteria</taxon>
        <taxon>Burkholderiales</taxon>
        <taxon>Oxalobacteraceae</taxon>
        <taxon>Collimonas</taxon>
    </lineage>
</organism>